<dbReference type="OrthoDB" id="5226911at2759"/>
<dbReference type="STRING" id="576137.A0A1L7WND6"/>
<name>A0A1L7WND6_9HELO</name>
<accession>A0A1L7WND6</accession>
<feature type="region of interest" description="Disordered" evidence="1">
    <location>
        <begin position="139"/>
        <end position="260"/>
    </location>
</feature>
<dbReference type="Proteomes" id="UP000184330">
    <property type="component" value="Unassembled WGS sequence"/>
</dbReference>
<dbReference type="EMBL" id="FJOG01000005">
    <property type="protein sequence ID" value="CZR54277.1"/>
    <property type="molecule type" value="Genomic_DNA"/>
</dbReference>
<proteinExistence type="predicted"/>
<organism evidence="2 3">
    <name type="scientific">Phialocephala subalpina</name>
    <dbReference type="NCBI Taxonomy" id="576137"/>
    <lineage>
        <taxon>Eukaryota</taxon>
        <taxon>Fungi</taxon>
        <taxon>Dikarya</taxon>
        <taxon>Ascomycota</taxon>
        <taxon>Pezizomycotina</taxon>
        <taxon>Leotiomycetes</taxon>
        <taxon>Helotiales</taxon>
        <taxon>Mollisiaceae</taxon>
        <taxon>Phialocephala</taxon>
        <taxon>Phialocephala fortinii species complex</taxon>
    </lineage>
</organism>
<protein>
    <submittedName>
        <fullName evidence="2">Uncharacterized protein</fullName>
    </submittedName>
</protein>
<feature type="compositionally biased region" description="Low complexity" evidence="1">
    <location>
        <begin position="193"/>
        <end position="214"/>
    </location>
</feature>
<feature type="compositionally biased region" description="Low complexity" evidence="1">
    <location>
        <begin position="221"/>
        <end position="230"/>
    </location>
</feature>
<keyword evidence="3" id="KW-1185">Reference proteome</keyword>
<gene>
    <name evidence="2" type="ORF">PAC_04160</name>
</gene>
<sequence length="322" mass="36291">MGEFHDAVTKLLGAFSCGISMIKAQRRKKEQTFDLSSKKAETHLSKSLKKNRLEVENAYGEDLIRYGPSFADGDAEAHSSLSRILFRLNAVIKRFTTGKHTTTDYQSLLSLSNASRIEAIHTFEQLSQRLSHSSLALVPLSPAMKERGQRHRRKKSSSSSGVKHTRSKSAPELSATPQGWVRPKAGRKKSSDSTKSSKSSGTSSPKQISSKPRANQPPAPSSRRSPAPRQIANIPHEENSQSTPPPQYTTFPVEPVRRRTQDRKSFMSFASDSTKIGEIPEHKWAQRADMQEGNYPMTTYYPIEPYQEPEKQRSRLMKFFRR</sequence>
<dbReference type="AlphaFoldDB" id="A0A1L7WND6"/>
<reference evidence="2 3" key="1">
    <citation type="submission" date="2016-03" db="EMBL/GenBank/DDBJ databases">
        <authorList>
            <person name="Ploux O."/>
        </authorList>
    </citation>
    <scope>NUCLEOTIDE SEQUENCE [LARGE SCALE GENOMIC DNA]</scope>
    <source>
        <strain evidence="2 3">UAMH 11012</strain>
    </source>
</reference>
<evidence type="ECO:0000313" key="2">
    <source>
        <dbReference type="EMBL" id="CZR54277.1"/>
    </source>
</evidence>
<evidence type="ECO:0000256" key="1">
    <source>
        <dbReference type="SAM" id="MobiDB-lite"/>
    </source>
</evidence>
<evidence type="ECO:0000313" key="3">
    <source>
        <dbReference type="Proteomes" id="UP000184330"/>
    </source>
</evidence>